<comment type="caution">
    <text evidence="1">The sequence shown here is derived from an EMBL/GenBank/DDBJ whole genome shotgun (WGS) entry which is preliminary data.</text>
</comment>
<dbReference type="EMBL" id="VWMK01000025">
    <property type="protein sequence ID" value="KAA3758876.1"/>
    <property type="molecule type" value="Genomic_DNA"/>
</dbReference>
<sequence length="66" mass="7185">MSSHLWKVTAKKAVGKVAKGMEVEVVKSGTTAKPVIKEIEEAFKRKYGISLISGCSLANFDMVEVK</sequence>
<accession>A0A7J4XDT7</accession>
<evidence type="ECO:0000313" key="1">
    <source>
        <dbReference type="EMBL" id="KAA3758876.1"/>
    </source>
</evidence>
<organism evidence="1 2">
    <name type="scientific">Bacteroides salyersiae</name>
    <dbReference type="NCBI Taxonomy" id="291644"/>
    <lineage>
        <taxon>Bacteria</taxon>
        <taxon>Pseudomonadati</taxon>
        <taxon>Bacteroidota</taxon>
        <taxon>Bacteroidia</taxon>
        <taxon>Bacteroidales</taxon>
        <taxon>Bacteroidaceae</taxon>
        <taxon>Bacteroides</taxon>
    </lineage>
</organism>
<name>A0A7J4XDT7_9BACE</name>
<dbReference type="AlphaFoldDB" id="A0A7J4XDT7"/>
<protein>
    <submittedName>
        <fullName evidence="1">Peptidase</fullName>
    </submittedName>
</protein>
<reference evidence="1 2" key="1">
    <citation type="journal article" date="2019" name="Nat. Med.">
        <title>A library of human gut bacterial isolates paired with longitudinal multiomics data enables mechanistic microbiome research.</title>
        <authorList>
            <person name="Poyet M."/>
            <person name="Groussin M."/>
            <person name="Gibbons S.M."/>
            <person name="Avila-Pacheco J."/>
            <person name="Jiang X."/>
            <person name="Kearney S.M."/>
            <person name="Perrotta A.R."/>
            <person name="Berdy B."/>
            <person name="Zhao S."/>
            <person name="Lieberman T.D."/>
            <person name="Swanson P.K."/>
            <person name="Smith M."/>
            <person name="Roesemann S."/>
            <person name="Alexander J.E."/>
            <person name="Rich S.A."/>
            <person name="Livny J."/>
            <person name="Vlamakis H."/>
            <person name="Clish C."/>
            <person name="Bullock K."/>
            <person name="Deik A."/>
            <person name="Scott J."/>
            <person name="Pierce K.A."/>
            <person name="Xavier R.J."/>
            <person name="Alm E.J."/>
        </authorList>
    </citation>
    <scope>NUCLEOTIDE SEQUENCE [LARGE SCALE GENOMIC DNA]</scope>
    <source>
        <strain evidence="1 2">BIOML-A10</strain>
    </source>
</reference>
<gene>
    <name evidence="1" type="ORF">F3F73_20255</name>
</gene>
<dbReference type="RefSeq" id="WP_130059786.1">
    <property type="nucleotide sequence ID" value="NZ_JADNPJ010000005.1"/>
</dbReference>
<dbReference type="Proteomes" id="UP000422221">
    <property type="component" value="Unassembled WGS sequence"/>
</dbReference>
<proteinExistence type="predicted"/>
<evidence type="ECO:0000313" key="2">
    <source>
        <dbReference type="Proteomes" id="UP000422221"/>
    </source>
</evidence>